<organism evidence="1">
    <name type="scientific">marine sediment metagenome</name>
    <dbReference type="NCBI Taxonomy" id="412755"/>
    <lineage>
        <taxon>unclassified sequences</taxon>
        <taxon>metagenomes</taxon>
        <taxon>ecological metagenomes</taxon>
    </lineage>
</organism>
<gene>
    <name evidence="1" type="ORF">LCGC14_2070420</name>
</gene>
<dbReference type="EMBL" id="LAZR01024826">
    <property type="protein sequence ID" value="KKL73884.1"/>
    <property type="molecule type" value="Genomic_DNA"/>
</dbReference>
<comment type="caution">
    <text evidence="1">The sequence shown here is derived from an EMBL/GenBank/DDBJ whole genome shotgun (WGS) entry which is preliminary data.</text>
</comment>
<proteinExistence type="predicted"/>
<reference evidence="1" key="1">
    <citation type="journal article" date="2015" name="Nature">
        <title>Complex archaea that bridge the gap between prokaryotes and eukaryotes.</title>
        <authorList>
            <person name="Spang A."/>
            <person name="Saw J.H."/>
            <person name="Jorgensen S.L."/>
            <person name="Zaremba-Niedzwiedzka K."/>
            <person name="Martijn J."/>
            <person name="Lind A.E."/>
            <person name="van Eijk R."/>
            <person name="Schleper C."/>
            <person name="Guy L."/>
            <person name="Ettema T.J."/>
        </authorList>
    </citation>
    <scope>NUCLEOTIDE SEQUENCE</scope>
</reference>
<name>A0A0F9EIQ7_9ZZZZ</name>
<protein>
    <submittedName>
        <fullName evidence="1">Uncharacterized protein</fullName>
    </submittedName>
</protein>
<accession>A0A0F9EIQ7</accession>
<evidence type="ECO:0000313" key="1">
    <source>
        <dbReference type="EMBL" id="KKL73884.1"/>
    </source>
</evidence>
<sequence>MNGVEFDDLDDSDWTGQLQPIQTGVVVAVETFTDSSNNVYGTFEQPNGITGSCD</sequence>
<dbReference type="AlphaFoldDB" id="A0A0F9EIQ7"/>